<evidence type="ECO:0000313" key="1">
    <source>
        <dbReference type="EMBL" id="KAJ3710514.1"/>
    </source>
</evidence>
<dbReference type="EMBL" id="JANVFO010000137">
    <property type="protein sequence ID" value="KAJ3710514.1"/>
    <property type="molecule type" value="Genomic_DNA"/>
</dbReference>
<feature type="non-terminal residue" evidence="1">
    <location>
        <position position="1"/>
    </location>
</feature>
<dbReference type="Proteomes" id="UP001176059">
    <property type="component" value="Unassembled WGS sequence"/>
</dbReference>
<reference evidence="1" key="2">
    <citation type="journal article" date="2023" name="Proc. Natl. Acad. Sci. U.S.A.">
        <title>A global phylogenomic analysis of the shiitake genus Lentinula.</title>
        <authorList>
            <person name="Sierra-Patev S."/>
            <person name="Min B."/>
            <person name="Naranjo-Ortiz M."/>
            <person name="Looney B."/>
            <person name="Konkel Z."/>
            <person name="Slot J.C."/>
            <person name="Sakamoto Y."/>
            <person name="Steenwyk J.L."/>
            <person name="Rokas A."/>
            <person name="Carro J."/>
            <person name="Camarero S."/>
            <person name="Ferreira P."/>
            <person name="Molpeceres G."/>
            <person name="Ruiz-Duenas F.J."/>
            <person name="Serrano A."/>
            <person name="Henrissat B."/>
            <person name="Drula E."/>
            <person name="Hughes K.W."/>
            <person name="Mata J.L."/>
            <person name="Ishikawa N.K."/>
            <person name="Vargas-Isla R."/>
            <person name="Ushijima S."/>
            <person name="Smith C.A."/>
            <person name="Donoghue J."/>
            <person name="Ahrendt S."/>
            <person name="Andreopoulos W."/>
            <person name="He G."/>
            <person name="LaButti K."/>
            <person name="Lipzen A."/>
            <person name="Ng V."/>
            <person name="Riley R."/>
            <person name="Sandor L."/>
            <person name="Barry K."/>
            <person name="Martinez A.T."/>
            <person name="Xiao Y."/>
            <person name="Gibbons J.G."/>
            <person name="Terashima K."/>
            <person name="Grigoriev I.V."/>
            <person name="Hibbett D."/>
        </authorList>
    </citation>
    <scope>NUCLEOTIDE SEQUENCE</scope>
    <source>
        <strain evidence="1">ET3784</strain>
    </source>
</reference>
<organism evidence="1 2">
    <name type="scientific">Lentinula guzmanii</name>
    <dbReference type="NCBI Taxonomy" id="2804957"/>
    <lineage>
        <taxon>Eukaryota</taxon>
        <taxon>Fungi</taxon>
        <taxon>Dikarya</taxon>
        <taxon>Basidiomycota</taxon>
        <taxon>Agaricomycotina</taxon>
        <taxon>Agaricomycetes</taxon>
        <taxon>Agaricomycetidae</taxon>
        <taxon>Agaricales</taxon>
        <taxon>Marasmiineae</taxon>
        <taxon>Omphalotaceae</taxon>
        <taxon>Lentinula</taxon>
    </lineage>
</organism>
<sequence length="94" mass="10648">MCVTGLSIRHVGERFQHANPTISKYFVEVLERLSSPDFYNRYVQLPTSDEPIPDFICTNKKFFPFFVGALGAVDGTHITCLPSAAQRDLARNRK</sequence>
<protein>
    <recommendedName>
        <fullName evidence="3">DDE Tnp4 domain-containing protein</fullName>
    </recommendedName>
</protein>
<name>A0AA38J5Z0_9AGAR</name>
<gene>
    <name evidence="1" type="ORF">DFJ43DRAFT_982341</name>
</gene>
<accession>A0AA38J5Z0</accession>
<evidence type="ECO:0008006" key="3">
    <source>
        <dbReference type="Google" id="ProtNLM"/>
    </source>
</evidence>
<dbReference type="AlphaFoldDB" id="A0AA38J5Z0"/>
<keyword evidence="2" id="KW-1185">Reference proteome</keyword>
<reference evidence="1" key="1">
    <citation type="submission" date="2022-08" db="EMBL/GenBank/DDBJ databases">
        <authorList>
            <consortium name="DOE Joint Genome Institute"/>
            <person name="Min B."/>
            <person name="Sierra-Patev S."/>
            <person name="Naranjo-Ortiz M."/>
            <person name="Looney B."/>
            <person name="Konkel Z."/>
            <person name="Slot J.C."/>
            <person name="Sakamoto Y."/>
            <person name="Steenwyk J.L."/>
            <person name="Rokas A."/>
            <person name="Carro J."/>
            <person name="Camarero S."/>
            <person name="Ferreira P."/>
            <person name="Molpeceres G."/>
            <person name="Ruiz-duenas F.J."/>
            <person name="Serrano A."/>
            <person name="Henrissat B."/>
            <person name="Drula E."/>
            <person name="Hughes K.W."/>
            <person name="Mata J.L."/>
            <person name="Ishikawa N.K."/>
            <person name="Vargas-Isla R."/>
            <person name="Ushijima S."/>
            <person name="Smith C.A."/>
            <person name="Ahrendt S."/>
            <person name="Andreopoulos W."/>
            <person name="He G."/>
            <person name="LaButti K."/>
            <person name="Lipzen A."/>
            <person name="Ng V."/>
            <person name="Riley R."/>
            <person name="Sandor L."/>
            <person name="Barry K."/>
            <person name="Martinez A.T."/>
            <person name="Xiao Y."/>
            <person name="Gibbons J.G."/>
            <person name="Terashima K."/>
            <person name="Hibbett D.S."/>
            <person name="Grigoriev I.V."/>
        </authorList>
    </citation>
    <scope>NUCLEOTIDE SEQUENCE</scope>
    <source>
        <strain evidence="1">ET3784</strain>
    </source>
</reference>
<evidence type="ECO:0000313" key="2">
    <source>
        <dbReference type="Proteomes" id="UP001176059"/>
    </source>
</evidence>
<comment type="caution">
    <text evidence="1">The sequence shown here is derived from an EMBL/GenBank/DDBJ whole genome shotgun (WGS) entry which is preliminary data.</text>
</comment>
<proteinExistence type="predicted"/>